<dbReference type="Gene3D" id="1.20.1270.130">
    <property type="entry name" value="Shigella T3SS effector IpaH domain"/>
    <property type="match status" value="1"/>
</dbReference>
<reference evidence="13 14" key="1">
    <citation type="submission" date="2016-06" db="EMBL/GenBank/DDBJ databases">
        <title>Complete genome sequences of Bordetella bronchialis and Bordetella flabilis.</title>
        <authorList>
            <person name="LiPuma J.J."/>
            <person name="Spilker T."/>
        </authorList>
    </citation>
    <scope>NUCLEOTIDE SEQUENCE [LARGE SCALE GENOMIC DNA]</scope>
    <source>
        <strain evidence="13 14">AU10664</strain>
    </source>
</reference>
<keyword evidence="7" id="KW-0677">Repeat</keyword>
<evidence type="ECO:0000313" key="13">
    <source>
        <dbReference type="EMBL" id="ANN77061.1"/>
    </source>
</evidence>
<dbReference type="KEGG" id="bfz:BAU07_08030"/>
<dbReference type="PROSITE" id="PS52053">
    <property type="entry name" value="NEL"/>
    <property type="match status" value="1"/>
</dbReference>
<keyword evidence="5" id="KW-0433">Leucine-rich repeat</keyword>
<comment type="subcellular location">
    <subcellularLocation>
        <location evidence="1">Host cytoplasm</location>
    </subcellularLocation>
    <subcellularLocation>
        <location evidence="2">Secreted</location>
    </subcellularLocation>
</comment>
<organism evidence="13 14">
    <name type="scientific">Bordetella flabilis</name>
    <dbReference type="NCBI Taxonomy" id="463014"/>
    <lineage>
        <taxon>Bacteria</taxon>
        <taxon>Pseudomonadati</taxon>
        <taxon>Pseudomonadota</taxon>
        <taxon>Betaproteobacteria</taxon>
        <taxon>Burkholderiales</taxon>
        <taxon>Alcaligenaceae</taxon>
        <taxon>Bordetella</taxon>
    </lineage>
</organism>
<evidence type="ECO:0000313" key="14">
    <source>
        <dbReference type="Proteomes" id="UP000091926"/>
    </source>
</evidence>
<evidence type="ECO:0000256" key="1">
    <source>
        <dbReference type="ARBA" id="ARBA00004192"/>
    </source>
</evidence>
<dbReference type="Gene3D" id="1.20.58.360">
    <property type="entry name" value="Shigella T3SS effector IpaH defines"/>
    <property type="match status" value="1"/>
</dbReference>
<gene>
    <name evidence="13" type="ORF">BAU07_08030</name>
</gene>
<evidence type="ECO:0000256" key="4">
    <source>
        <dbReference type="ARBA" id="ARBA00022525"/>
    </source>
</evidence>
<dbReference type="SMART" id="SM00364">
    <property type="entry name" value="LRR_BAC"/>
    <property type="match status" value="10"/>
</dbReference>
<dbReference type="Gene3D" id="1.20.58.90">
    <property type="match status" value="1"/>
</dbReference>
<evidence type="ECO:0000256" key="7">
    <source>
        <dbReference type="ARBA" id="ARBA00022737"/>
    </source>
</evidence>
<keyword evidence="8 11" id="KW-0833">Ubl conjugation pathway</keyword>
<dbReference type="GO" id="GO:0030430">
    <property type="term" value="C:host cell cytoplasm"/>
    <property type="evidence" value="ECO:0007669"/>
    <property type="project" value="UniProtKB-SubCell"/>
</dbReference>
<dbReference type="PANTHER" id="PTHR47114:SF2">
    <property type="entry name" value="OLIGODENDROCYTE-MYELIN GLYCOPROTEIN"/>
    <property type="match status" value="1"/>
</dbReference>
<dbReference type="SUPFAM" id="SSF52058">
    <property type="entry name" value="L domain-like"/>
    <property type="match status" value="1"/>
</dbReference>
<dbReference type="GO" id="GO:0016567">
    <property type="term" value="P:protein ubiquitination"/>
    <property type="evidence" value="ECO:0007669"/>
    <property type="project" value="InterPro"/>
</dbReference>
<dbReference type="PROSITE" id="PS51450">
    <property type="entry name" value="LRR"/>
    <property type="match status" value="1"/>
</dbReference>
<proteinExistence type="inferred from homology"/>
<accession>A0A193GC69</accession>
<feature type="domain" description="NEL" evidence="12">
    <location>
        <begin position="1289"/>
        <end position="1587"/>
    </location>
</feature>
<evidence type="ECO:0000259" key="12">
    <source>
        <dbReference type="PROSITE" id="PS52053"/>
    </source>
</evidence>
<evidence type="ECO:0000256" key="5">
    <source>
        <dbReference type="ARBA" id="ARBA00022614"/>
    </source>
</evidence>
<sequence>MLEQGDRPADGEAAPDAENIVNSAARQFTDVRPASAPQSLAAASGALTLSEALQLLVLLPRSAQDVPLPRPKAMPEDIARDMRRRMIFRVGEQAALELGLDLEGHDADAVMALGRQTIIDHALSGDPYGVLVSMARLEGKLDEAAWAAGDEGKIAEEAAAFARSVFEAEIELYEALGELAAAPPLPVRSELAHEILRQHGIDPDAKLAGSDGKYAYPGVAMFTPALVLDWKAGEHYFNRDRLTADDLRKMKLLDGGTPSEAHIAGILAQLPDSLDQEFGRRFDAHKQAMSASLARWLAARLSMHAGDAGIDLANARVTISRARMRFYKHRIGAAVGGVMRARVPYRDLPAHGFVVTIGAADTERRCFVSSRTGAVHALSTDGAIEEVLKRDRDAVFEDAETRARLRTGGEPWTSRVVMEEMGSGQYGALRDWLPVALEAEIEAGREAARGLTPREGMIDTLLNLIPFRAMVVALQRGDIGMAVFAGGLDVLSLLPLVGAGFRFSTAVARAGAPLAAFGGRLGGIAARQALNGLRALPGRVPALRDGIRASLGGTVARAWGRARPVDIQRIATAVRATSPGLADMLDRIVATASRATVADGVWRVPGAGAAASRTGTAIGPIRMTKARNLEGGELALLPYGNGAATFTRVDTVTGNRLGALLAADSAGWLYRSMPVETLERFRVRSPDILQAMAGRRPGPDGTIALDAAHYVHLGGEYIQLEKDRAASTTGRPIWRVVAQEGSQPDLIPQRLRYDADKKLWLQAEAPALSGQSRFSLFNRTKPAGAAAGEGGVTPSVAQMARFRNALVGAIRNAAPGKVEILQALLDRLATHRRGGAILRALAAHHELLGQVPQIELRDASNAAQARPSLGRPVRGTTWHLDLEALRFGTTDDAATELAAVYNNMTGLLQNEEPFETLLAAGEPALDASLEQAWSAWTSRQPDAGTQAQGQAARYTPVVTLRDLAVSYLRTQLREMRCYGGLDKWTLKSLLWNEAGSWHSRINLSRRGLDSVPPLPADITSLALSHNPITDWRNLPPGLKVLHAEGTEMTALPANLPKGLIELNVANNSLGRAALVFPSGLQRLEIGRNGLTALPALPRALEHLLIYRNNVRVLPENLPPKLREIDASNNELTHIPVRLPASLQFLRLAQNRLSRLPGTLPAGLVELDVSANQLASLPVLPESLQELLVGLNMLEELPARLPRRLETLEAPRNRLRRLPDDLPRGLTLLDAQRNLITTLPRNIMTLRMCVIHLNGNPIPAENIAPATQPGIGPYIYIAGSDADPEPGSSGLAHAARYWLRGRPEAEMGRWDAIEHELAGSGKGAALTAFLGRLAHTLSYKDMAFRTQVADWLVELSKPERKALLADTLTICRGATESCEDRVVLTWNALQTLCRNDDIRQGLYDDRIDEALDLARQMFRLNVLTEIARQKEATLAYADQVEVYLAYVVRLRNELGLTTVAPAMRFYEISGVKPHDVVQARQTVLAREREEFDQFLVLDYEPWQTLLKRKDPERYAAAHEKMHQLLDSEFERRMQEELAKLALDATAVRVLEDARKDLGPVIQREIQYSVLAPLSRALLEPPPAAGAPA</sequence>
<feature type="active site" description="Glycyl thioester intermediate" evidence="11">
    <location>
        <position position="1377"/>
    </location>
</feature>
<dbReference type="Proteomes" id="UP000091926">
    <property type="component" value="Chromosome"/>
</dbReference>
<comment type="PTM">
    <text evidence="11">Ubiquitinated in the presence of host E1 ubiquitin-activating enzyme, E2 ubiquitin-conjugating enzyme and ubiquitin.</text>
</comment>
<dbReference type="InterPro" id="IPR001611">
    <property type="entry name" value="Leu-rich_rpt"/>
</dbReference>
<evidence type="ECO:0000256" key="6">
    <source>
        <dbReference type="ARBA" id="ARBA00022679"/>
    </source>
</evidence>
<comment type="similarity">
    <text evidence="3 11">Belongs to the LRR-containing bacterial E3 ligase family.</text>
</comment>
<dbReference type="Pfam" id="PF14496">
    <property type="entry name" value="NEL"/>
    <property type="match status" value="1"/>
</dbReference>
<evidence type="ECO:0000256" key="3">
    <source>
        <dbReference type="ARBA" id="ARBA00009868"/>
    </source>
</evidence>
<dbReference type="InterPro" id="IPR032675">
    <property type="entry name" value="LRR_dom_sf"/>
</dbReference>
<keyword evidence="10 11" id="KW-1035">Host cytoplasm</keyword>
<name>A0A193GC69_9BORD</name>
<evidence type="ECO:0000256" key="11">
    <source>
        <dbReference type="PROSITE-ProRule" id="PRU01398"/>
    </source>
</evidence>
<keyword evidence="6 11" id="KW-0808">Transferase</keyword>
<keyword evidence="4 11" id="KW-0964">Secreted</keyword>
<dbReference type="Gene3D" id="3.80.10.10">
    <property type="entry name" value="Ribonuclease Inhibitor"/>
    <property type="match status" value="1"/>
</dbReference>
<dbReference type="GO" id="GO:0005576">
    <property type="term" value="C:extracellular region"/>
    <property type="evidence" value="ECO:0007669"/>
    <property type="project" value="UniProtKB-SubCell"/>
</dbReference>
<keyword evidence="9 11" id="KW-0832">Ubl conjugation</keyword>
<evidence type="ECO:0000256" key="8">
    <source>
        <dbReference type="ARBA" id="ARBA00022786"/>
    </source>
</evidence>
<dbReference type="GO" id="GO:0004842">
    <property type="term" value="F:ubiquitin-protein transferase activity"/>
    <property type="evidence" value="ECO:0007669"/>
    <property type="project" value="UniProtKB-UniRule"/>
</dbReference>
<dbReference type="EMBL" id="CP016172">
    <property type="protein sequence ID" value="ANN77061.1"/>
    <property type="molecule type" value="Genomic_DNA"/>
</dbReference>
<dbReference type="InterPro" id="IPR029487">
    <property type="entry name" value="NEL_dom"/>
</dbReference>
<keyword evidence="14" id="KW-1185">Reference proteome</keyword>
<evidence type="ECO:0000256" key="2">
    <source>
        <dbReference type="ARBA" id="ARBA00004613"/>
    </source>
</evidence>
<dbReference type="PANTHER" id="PTHR47114">
    <property type="match status" value="1"/>
</dbReference>
<dbReference type="InterPro" id="IPR051071">
    <property type="entry name" value="LRR-bact_E3_ubiq_ligases"/>
</dbReference>
<evidence type="ECO:0000256" key="10">
    <source>
        <dbReference type="ARBA" id="ARBA00023200"/>
    </source>
</evidence>
<evidence type="ECO:0000256" key="9">
    <source>
        <dbReference type="ARBA" id="ARBA00022843"/>
    </source>
</evidence>
<protein>
    <recommendedName>
        <fullName evidence="12">NEL domain-containing protein</fullName>
    </recommendedName>
</protein>